<dbReference type="RefSeq" id="WP_354471548.1">
    <property type="nucleotide sequence ID" value="NZ_JBEPSB010000006.1"/>
</dbReference>
<proteinExistence type="predicted"/>
<keyword evidence="1" id="KW-0472">Membrane</keyword>
<reference evidence="2 3" key="1">
    <citation type="submission" date="2024-06" db="EMBL/GenBank/DDBJ databases">
        <title>Sorghum-associated microbial communities from plants grown in Nebraska, USA.</title>
        <authorList>
            <person name="Schachtman D."/>
        </authorList>
    </citation>
    <scope>NUCLEOTIDE SEQUENCE [LARGE SCALE GENOMIC DNA]</scope>
    <source>
        <strain evidence="2 3">736</strain>
    </source>
</reference>
<gene>
    <name evidence="2" type="ORF">ABIA69_001786</name>
</gene>
<evidence type="ECO:0000313" key="3">
    <source>
        <dbReference type="Proteomes" id="UP001549363"/>
    </source>
</evidence>
<evidence type="ECO:0000313" key="2">
    <source>
        <dbReference type="EMBL" id="MET4560642.1"/>
    </source>
</evidence>
<sequence length="44" mass="4620">MKVTFLSAIVMVLSVITALLAAIVIILPALTAALAAIFIHTKKQ</sequence>
<evidence type="ECO:0000256" key="1">
    <source>
        <dbReference type="SAM" id="Phobius"/>
    </source>
</evidence>
<dbReference type="Proteomes" id="UP001549363">
    <property type="component" value="Unassembled WGS sequence"/>
</dbReference>
<dbReference type="EMBL" id="JBEPSB010000006">
    <property type="protein sequence ID" value="MET4560642.1"/>
    <property type="molecule type" value="Genomic_DNA"/>
</dbReference>
<keyword evidence="1" id="KW-0812">Transmembrane</keyword>
<organism evidence="2 3">
    <name type="scientific">Lysinibacillus parviboronicapiens</name>
    <dbReference type="NCBI Taxonomy" id="436516"/>
    <lineage>
        <taxon>Bacteria</taxon>
        <taxon>Bacillati</taxon>
        <taxon>Bacillota</taxon>
        <taxon>Bacilli</taxon>
        <taxon>Bacillales</taxon>
        <taxon>Bacillaceae</taxon>
        <taxon>Lysinibacillus</taxon>
    </lineage>
</organism>
<keyword evidence="1" id="KW-1133">Transmembrane helix</keyword>
<accession>A0ABV2PI58</accession>
<feature type="transmembrane region" description="Helical" evidence="1">
    <location>
        <begin position="6"/>
        <end position="39"/>
    </location>
</feature>
<keyword evidence="3" id="KW-1185">Reference proteome</keyword>
<name>A0ABV2PI58_9BACI</name>
<protein>
    <submittedName>
        <fullName evidence="2">Mg2+ and Co2+ transporter CorA</fullName>
    </submittedName>
</protein>
<comment type="caution">
    <text evidence="2">The sequence shown here is derived from an EMBL/GenBank/DDBJ whole genome shotgun (WGS) entry which is preliminary data.</text>
</comment>